<dbReference type="Pfam" id="PF20239">
    <property type="entry name" value="DUF6596"/>
    <property type="match status" value="1"/>
</dbReference>
<keyword evidence="3" id="KW-0731">Sigma factor</keyword>
<feature type="domain" description="RNA polymerase sigma factor 70 region 4 type 2" evidence="6">
    <location>
        <begin position="104"/>
        <end position="156"/>
    </location>
</feature>
<dbReference type="CDD" id="cd06171">
    <property type="entry name" value="Sigma70_r4"/>
    <property type="match status" value="1"/>
</dbReference>
<dbReference type="Pfam" id="PF04542">
    <property type="entry name" value="Sigma70_r2"/>
    <property type="match status" value="1"/>
</dbReference>
<keyword evidence="2" id="KW-0805">Transcription regulation</keyword>
<dbReference type="SUPFAM" id="SSF88659">
    <property type="entry name" value="Sigma3 and sigma4 domains of RNA polymerase sigma factors"/>
    <property type="match status" value="1"/>
</dbReference>
<evidence type="ECO:0000313" key="9">
    <source>
        <dbReference type="Proteomes" id="UP001055868"/>
    </source>
</evidence>
<dbReference type="Proteomes" id="UP001055868">
    <property type="component" value="Chromosome"/>
</dbReference>
<dbReference type="Gene3D" id="1.10.1740.10">
    <property type="match status" value="1"/>
</dbReference>
<comment type="similarity">
    <text evidence="1">Belongs to the sigma-70 factor family. ECF subfamily.</text>
</comment>
<evidence type="ECO:0000259" key="7">
    <source>
        <dbReference type="Pfam" id="PF20239"/>
    </source>
</evidence>
<evidence type="ECO:0000256" key="1">
    <source>
        <dbReference type="ARBA" id="ARBA00010641"/>
    </source>
</evidence>
<dbReference type="InterPro" id="IPR013324">
    <property type="entry name" value="RNA_pol_sigma_r3/r4-like"/>
</dbReference>
<evidence type="ECO:0000256" key="2">
    <source>
        <dbReference type="ARBA" id="ARBA00023015"/>
    </source>
</evidence>
<dbReference type="InterPro" id="IPR013325">
    <property type="entry name" value="RNA_pol_sigma_r2"/>
</dbReference>
<dbReference type="EMBL" id="CP097218">
    <property type="protein sequence ID" value="UQN30602.1"/>
    <property type="molecule type" value="Genomic_DNA"/>
</dbReference>
<evidence type="ECO:0000256" key="3">
    <source>
        <dbReference type="ARBA" id="ARBA00023082"/>
    </source>
</evidence>
<dbReference type="Pfam" id="PF08281">
    <property type="entry name" value="Sigma70_r4_2"/>
    <property type="match status" value="1"/>
</dbReference>
<feature type="domain" description="DUF6596" evidence="7">
    <location>
        <begin position="173"/>
        <end position="270"/>
    </location>
</feature>
<dbReference type="Gene3D" id="1.10.10.10">
    <property type="entry name" value="Winged helix-like DNA-binding domain superfamily/Winged helix DNA-binding domain"/>
    <property type="match status" value="1"/>
</dbReference>
<evidence type="ECO:0000259" key="5">
    <source>
        <dbReference type="Pfam" id="PF04542"/>
    </source>
</evidence>
<dbReference type="InterPro" id="IPR014284">
    <property type="entry name" value="RNA_pol_sigma-70_dom"/>
</dbReference>
<dbReference type="InterPro" id="IPR013249">
    <property type="entry name" value="RNA_pol_sigma70_r4_t2"/>
</dbReference>
<sequence length="395" mass="43067">MIDALAAVHRAFRSEYGRTVAILMRSIGDLDAAEDAVQDAFTAAADVWPAQGVPPNPQAWIVTTARRRAIDRIRRTQTEQRYAPHIARPSVAAPEGTGDDELRMILLCAHPSLSPETQVALTLRYVGGLTATEIARAFGSTEATIAQRLSRAKRKIKDARIDLPGSGRIHDQLGVVLAVIYAIYNEGYVTTSGPLSRFDLSQEGVRLARLVVAHSKGALEAKGLLALLVLLQARRPARIAGNGSLIPLPEQDRRLWDRDMIAEGQTLVRECLTADKPGQYQLQAAIQAVHCDASRDADTDWRQILALYDMLLPLVPTAAVRTARIVALSHVESVETALEQIAPESGDHYELAVRADLLARLGDAANARVAFQRAASIAENTAERTHLLRRADELT</sequence>
<dbReference type="RefSeq" id="WP_239201719.1">
    <property type="nucleotide sequence ID" value="NZ_CP097218.1"/>
</dbReference>
<gene>
    <name evidence="8" type="ORF">M4486_04625</name>
</gene>
<dbReference type="SUPFAM" id="SSF88946">
    <property type="entry name" value="Sigma2 domain of RNA polymerase sigma factors"/>
    <property type="match status" value="1"/>
</dbReference>
<evidence type="ECO:0000259" key="6">
    <source>
        <dbReference type="Pfam" id="PF08281"/>
    </source>
</evidence>
<dbReference type="PANTHER" id="PTHR47756:SF2">
    <property type="entry name" value="BLL6612 PROTEIN"/>
    <property type="match status" value="1"/>
</dbReference>
<dbReference type="InterPro" id="IPR007627">
    <property type="entry name" value="RNA_pol_sigma70_r2"/>
</dbReference>
<proteinExistence type="inferred from homology"/>
<evidence type="ECO:0000256" key="4">
    <source>
        <dbReference type="ARBA" id="ARBA00023163"/>
    </source>
</evidence>
<dbReference type="PANTHER" id="PTHR47756">
    <property type="entry name" value="BLL6612 PROTEIN-RELATED"/>
    <property type="match status" value="1"/>
</dbReference>
<dbReference type="NCBIfam" id="TIGR02937">
    <property type="entry name" value="sigma70-ECF"/>
    <property type="match status" value="1"/>
</dbReference>
<keyword evidence="9" id="KW-1185">Reference proteome</keyword>
<dbReference type="InterPro" id="IPR046531">
    <property type="entry name" value="DUF6596"/>
</dbReference>
<keyword evidence="4" id="KW-0804">Transcription</keyword>
<organism evidence="8 9">
    <name type="scientific">Brachybacterium kimchii</name>
    <dbReference type="NCBI Taxonomy" id="2942909"/>
    <lineage>
        <taxon>Bacteria</taxon>
        <taxon>Bacillati</taxon>
        <taxon>Actinomycetota</taxon>
        <taxon>Actinomycetes</taxon>
        <taxon>Micrococcales</taxon>
        <taxon>Dermabacteraceae</taxon>
        <taxon>Brachybacterium</taxon>
    </lineage>
</organism>
<accession>A0ABY4N7T0</accession>
<feature type="domain" description="RNA polymerase sigma-70 region 2" evidence="5">
    <location>
        <begin position="13"/>
        <end position="77"/>
    </location>
</feature>
<evidence type="ECO:0000313" key="8">
    <source>
        <dbReference type="EMBL" id="UQN30602.1"/>
    </source>
</evidence>
<reference evidence="8" key="1">
    <citation type="submission" date="2022-05" db="EMBL/GenBank/DDBJ databases">
        <title>Genomic analysis of Brachybacterium sp. CBA3104.</title>
        <authorList>
            <person name="Roh S.W."/>
            <person name="Kim Y.B."/>
            <person name="Kim Y."/>
        </authorList>
    </citation>
    <scope>NUCLEOTIDE SEQUENCE</scope>
    <source>
        <strain evidence="8">CBA3104</strain>
    </source>
</reference>
<protein>
    <submittedName>
        <fullName evidence="8">Sigma-70 family RNA polymerase sigma factor</fullName>
    </submittedName>
</protein>
<name>A0ABY4N7T0_9MICO</name>
<dbReference type="InterPro" id="IPR036388">
    <property type="entry name" value="WH-like_DNA-bd_sf"/>
</dbReference>